<evidence type="ECO:0000313" key="3">
    <source>
        <dbReference type="Proteomes" id="UP000020406"/>
    </source>
</evidence>
<dbReference type="AlphaFoldDB" id="Z9JK41"/>
<dbReference type="InterPro" id="IPR013328">
    <property type="entry name" value="6PGD_dom2"/>
</dbReference>
<proteinExistence type="predicted"/>
<sequence length="45" mass="5177">MIFSTGFVPFRRGPIQYIRTVGVDILVERLKALQRRLDWGASSLI</sequence>
<dbReference type="OrthoDB" id="5389341at2"/>
<dbReference type="PATRIC" id="fig|1444770.3.peg.1618"/>
<dbReference type="RefSeq" id="WP_160165169.1">
    <property type="nucleotide sequence ID" value="NZ_CP053627.1"/>
</dbReference>
<name>Z9JK41_9GAMM</name>
<dbReference type="STRING" id="1444770.AF72_06800"/>
<protein>
    <submittedName>
        <fullName evidence="2">Uncharacterized protein</fullName>
    </submittedName>
</protein>
<accession>Z9JK41</accession>
<evidence type="ECO:0000256" key="1">
    <source>
        <dbReference type="ARBA" id="ARBA00023002"/>
    </source>
</evidence>
<comment type="caution">
    <text evidence="2">The sequence shown here is derived from an EMBL/GenBank/DDBJ whole genome shotgun (WGS) entry which is preliminary data.</text>
</comment>
<gene>
    <name evidence="2" type="ORF">AF72_06800</name>
</gene>
<dbReference type="EMBL" id="JDSQ01000009">
    <property type="protein sequence ID" value="EWS78206.1"/>
    <property type="molecule type" value="Genomic_DNA"/>
</dbReference>
<dbReference type="InterPro" id="IPR008927">
    <property type="entry name" value="6-PGluconate_DH-like_C_sf"/>
</dbReference>
<dbReference type="GeneID" id="300797117"/>
<evidence type="ECO:0000313" key="2">
    <source>
        <dbReference type="EMBL" id="EWS78206.1"/>
    </source>
</evidence>
<dbReference type="Proteomes" id="UP000020406">
    <property type="component" value="Unassembled WGS sequence"/>
</dbReference>
<dbReference type="GO" id="GO:0016491">
    <property type="term" value="F:oxidoreductase activity"/>
    <property type="evidence" value="ECO:0007669"/>
    <property type="project" value="UniProtKB-KW"/>
</dbReference>
<dbReference type="Gene3D" id="1.10.1040.10">
    <property type="entry name" value="N-(1-d-carboxylethyl)-l-norvaline Dehydrogenase, domain 2"/>
    <property type="match status" value="1"/>
</dbReference>
<organism evidence="2 3">
    <name type="scientific">Xylella taiwanensis</name>
    <dbReference type="NCBI Taxonomy" id="1444770"/>
    <lineage>
        <taxon>Bacteria</taxon>
        <taxon>Pseudomonadati</taxon>
        <taxon>Pseudomonadota</taxon>
        <taxon>Gammaproteobacteria</taxon>
        <taxon>Lysobacterales</taxon>
        <taxon>Lysobacteraceae</taxon>
        <taxon>Xylella</taxon>
    </lineage>
</organism>
<keyword evidence="1" id="KW-0560">Oxidoreductase</keyword>
<dbReference type="SUPFAM" id="SSF48179">
    <property type="entry name" value="6-phosphogluconate dehydrogenase C-terminal domain-like"/>
    <property type="match status" value="1"/>
</dbReference>
<reference evidence="2 3" key="1">
    <citation type="journal article" date="2014" name="Genome Announc.">
        <title>Draft Genome Sequence of Xylella fastidiosa Pear Leaf Scorch Strain in Taiwan.</title>
        <authorList>
            <person name="Su C.C."/>
            <person name="Deng W.L."/>
            <person name="Jan F.J."/>
            <person name="Chang C.J."/>
            <person name="Huang H."/>
            <person name="Chen J."/>
        </authorList>
    </citation>
    <scope>NUCLEOTIDE SEQUENCE [LARGE SCALE GENOMIC DNA]</scope>
    <source>
        <strain evidence="2 3">PLS229</strain>
    </source>
</reference>